<proteinExistence type="predicted"/>
<evidence type="ECO:0000313" key="3">
    <source>
        <dbReference type="EMBL" id="MFC4589925.1"/>
    </source>
</evidence>
<organism evidence="3 4">
    <name type="scientific">Sphaerisporangium corydalis</name>
    <dbReference type="NCBI Taxonomy" id="1441875"/>
    <lineage>
        <taxon>Bacteria</taxon>
        <taxon>Bacillati</taxon>
        <taxon>Actinomycetota</taxon>
        <taxon>Actinomycetes</taxon>
        <taxon>Streptosporangiales</taxon>
        <taxon>Streptosporangiaceae</taxon>
        <taxon>Sphaerisporangium</taxon>
    </lineage>
</organism>
<sequence length="149" mass="16798">MRWLLAVNAALLIVLIITGLVNETSAEHRTIWRRLFRRTQGWLVSLAAACWAWLTTTVVVLYLARDPHAETAGWLLLGIMLLSALPMILDLEFAQAAQLCLIVMVFVAYGVGMIAVDQRGSPEELHRDREGHRVEHIESRTHPMPAHAR</sequence>
<reference evidence="4" key="1">
    <citation type="journal article" date="2019" name="Int. J. Syst. Evol. Microbiol.">
        <title>The Global Catalogue of Microorganisms (GCM) 10K type strain sequencing project: providing services to taxonomists for standard genome sequencing and annotation.</title>
        <authorList>
            <consortium name="The Broad Institute Genomics Platform"/>
            <consortium name="The Broad Institute Genome Sequencing Center for Infectious Disease"/>
            <person name="Wu L."/>
            <person name="Ma J."/>
        </authorList>
    </citation>
    <scope>NUCLEOTIDE SEQUENCE [LARGE SCALE GENOMIC DNA]</scope>
    <source>
        <strain evidence="4">CCUG 49560</strain>
    </source>
</reference>
<keyword evidence="4" id="KW-1185">Reference proteome</keyword>
<feature type="transmembrane region" description="Helical" evidence="2">
    <location>
        <begin position="71"/>
        <end position="89"/>
    </location>
</feature>
<evidence type="ECO:0000313" key="4">
    <source>
        <dbReference type="Proteomes" id="UP001595891"/>
    </source>
</evidence>
<protein>
    <submittedName>
        <fullName evidence="3">Uncharacterized protein</fullName>
    </submittedName>
</protein>
<feature type="compositionally biased region" description="Basic and acidic residues" evidence="1">
    <location>
        <begin position="123"/>
        <end position="141"/>
    </location>
</feature>
<keyword evidence="2" id="KW-0812">Transmembrane</keyword>
<accession>A0ABV9ENB2</accession>
<gene>
    <name evidence="3" type="ORF">ACFO8L_27810</name>
</gene>
<dbReference type="RefSeq" id="WP_262845385.1">
    <property type="nucleotide sequence ID" value="NZ_JANZYP010000038.1"/>
</dbReference>
<evidence type="ECO:0000256" key="1">
    <source>
        <dbReference type="SAM" id="MobiDB-lite"/>
    </source>
</evidence>
<comment type="caution">
    <text evidence="3">The sequence shown here is derived from an EMBL/GenBank/DDBJ whole genome shotgun (WGS) entry which is preliminary data.</text>
</comment>
<dbReference type="Proteomes" id="UP001595891">
    <property type="component" value="Unassembled WGS sequence"/>
</dbReference>
<evidence type="ECO:0000256" key="2">
    <source>
        <dbReference type="SAM" id="Phobius"/>
    </source>
</evidence>
<feature type="region of interest" description="Disordered" evidence="1">
    <location>
        <begin position="123"/>
        <end position="149"/>
    </location>
</feature>
<keyword evidence="2" id="KW-1133">Transmembrane helix</keyword>
<keyword evidence="2" id="KW-0472">Membrane</keyword>
<dbReference type="EMBL" id="JBHSFN010000019">
    <property type="protein sequence ID" value="MFC4589925.1"/>
    <property type="molecule type" value="Genomic_DNA"/>
</dbReference>
<name>A0ABV9ENB2_9ACTN</name>
<feature type="transmembrane region" description="Helical" evidence="2">
    <location>
        <begin position="42"/>
        <end position="64"/>
    </location>
</feature>
<feature type="transmembrane region" description="Helical" evidence="2">
    <location>
        <begin position="95"/>
        <end position="116"/>
    </location>
</feature>